<accession>A0A5J5L067</accession>
<feature type="transmembrane region" description="Helical" evidence="2">
    <location>
        <begin position="69"/>
        <end position="92"/>
    </location>
</feature>
<evidence type="ECO:0000256" key="2">
    <source>
        <dbReference type="SAM" id="Phobius"/>
    </source>
</evidence>
<proteinExistence type="predicted"/>
<dbReference type="Proteomes" id="UP000325957">
    <property type="component" value="Unassembled WGS sequence"/>
</dbReference>
<keyword evidence="2" id="KW-0472">Membrane</keyword>
<reference evidence="3 4" key="1">
    <citation type="submission" date="2019-05" db="EMBL/GenBank/DDBJ databases">
        <title>Kocuria coralli sp. nov., a novel actinobacterium isolated from coral reef seawater.</title>
        <authorList>
            <person name="Li J."/>
        </authorList>
    </citation>
    <scope>NUCLEOTIDE SEQUENCE [LARGE SCALE GENOMIC DNA]</scope>
    <source>
        <strain evidence="3 4">SCSIO 13007</strain>
    </source>
</reference>
<protein>
    <submittedName>
        <fullName evidence="3">Uncharacterized protein</fullName>
    </submittedName>
</protein>
<evidence type="ECO:0000256" key="1">
    <source>
        <dbReference type="SAM" id="MobiDB-lite"/>
    </source>
</evidence>
<keyword evidence="4" id="KW-1185">Reference proteome</keyword>
<dbReference type="RefSeq" id="WP_158032759.1">
    <property type="nucleotide sequence ID" value="NZ_ML708611.1"/>
</dbReference>
<feature type="transmembrane region" description="Helical" evidence="2">
    <location>
        <begin position="104"/>
        <end position="125"/>
    </location>
</feature>
<dbReference type="OrthoDB" id="4965438at2"/>
<feature type="transmembrane region" description="Helical" evidence="2">
    <location>
        <begin position="145"/>
        <end position="173"/>
    </location>
</feature>
<feature type="region of interest" description="Disordered" evidence="1">
    <location>
        <begin position="1"/>
        <end position="24"/>
    </location>
</feature>
<evidence type="ECO:0000313" key="4">
    <source>
        <dbReference type="Proteomes" id="UP000325957"/>
    </source>
</evidence>
<name>A0A5J5L067_9MICC</name>
<evidence type="ECO:0000313" key="3">
    <source>
        <dbReference type="EMBL" id="KAA9395334.1"/>
    </source>
</evidence>
<keyword evidence="2" id="KW-1133">Transmembrane helix</keyword>
<sequence length="219" mass="22551">MSSAPGAIPAATTRADRAQSAGDGAAPFGDRRGGGLRRAVPVAAPVVPLVLAAWLVLASVPIGGPGGRALIWLGALAAPLCLLLWISAGLVLGDLARYRPRYATPATVWLTVAAWFGALCLGFFLPDLIDGRGQSLFTALAGPEAVGLSAGFANTVGVLTFAAAAGSVVSASLDVRRTRARLRGEAVEPDPEEEDRLRQEWVDSFRASEAASRRGGGPR</sequence>
<keyword evidence="2" id="KW-0812">Transmembrane</keyword>
<dbReference type="AlphaFoldDB" id="A0A5J5L067"/>
<dbReference type="EMBL" id="SZWF01000002">
    <property type="protein sequence ID" value="KAA9395334.1"/>
    <property type="molecule type" value="Genomic_DNA"/>
</dbReference>
<comment type="caution">
    <text evidence="3">The sequence shown here is derived from an EMBL/GenBank/DDBJ whole genome shotgun (WGS) entry which is preliminary data.</text>
</comment>
<feature type="transmembrane region" description="Helical" evidence="2">
    <location>
        <begin position="39"/>
        <end position="57"/>
    </location>
</feature>
<gene>
    <name evidence="3" type="ORF">FCK90_02720</name>
</gene>
<organism evidence="3 4">
    <name type="scientific">Kocuria coralli</name>
    <dbReference type="NCBI Taxonomy" id="1461025"/>
    <lineage>
        <taxon>Bacteria</taxon>
        <taxon>Bacillati</taxon>
        <taxon>Actinomycetota</taxon>
        <taxon>Actinomycetes</taxon>
        <taxon>Micrococcales</taxon>
        <taxon>Micrococcaceae</taxon>
        <taxon>Kocuria</taxon>
    </lineage>
</organism>